<accession>A0A3Q3KVD1</accession>
<keyword evidence="8" id="KW-1185">Reference proteome</keyword>
<dbReference type="InterPro" id="IPR036179">
    <property type="entry name" value="Ig-like_dom_sf"/>
</dbReference>
<evidence type="ECO:0000259" key="6">
    <source>
        <dbReference type="PROSITE" id="PS50835"/>
    </source>
</evidence>
<reference evidence="7" key="2">
    <citation type="submission" date="2025-09" db="UniProtKB">
        <authorList>
            <consortium name="Ensembl"/>
        </authorList>
    </citation>
    <scope>IDENTIFICATION</scope>
</reference>
<dbReference type="GO" id="GO:0005912">
    <property type="term" value="C:adherens junction"/>
    <property type="evidence" value="ECO:0007669"/>
    <property type="project" value="UniProtKB-SubCell"/>
</dbReference>
<feature type="domain" description="Ig-like" evidence="6">
    <location>
        <begin position="1"/>
        <end position="116"/>
    </location>
</feature>
<dbReference type="InterPro" id="IPR007110">
    <property type="entry name" value="Ig-like_dom"/>
</dbReference>
<comment type="subcellular location">
    <subcellularLocation>
        <location evidence="5">Basolateral cell membrane</location>
        <topology evidence="5">Single-pass type I membrane protein</topology>
    </subcellularLocation>
    <subcellularLocation>
        <location evidence="2">Cell junction</location>
        <location evidence="2">Adherens junction</location>
    </subcellularLocation>
    <subcellularLocation>
        <location evidence="1">Cell junction</location>
        <location evidence="1">Tight junction</location>
    </subcellularLocation>
</comment>
<organism evidence="7 8">
    <name type="scientific">Mastacembelus armatus</name>
    <name type="common">zig-zag eel</name>
    <dbReference type="NCBI Taxonomy" id="205130"/>
    <lineage>
        <taxon>Eukaryota</taxon>
        <taxon>Metazoa</taxon>
        <taxon>Chordata</taxon>
        <taxon>Craniata</taxon>
        <taxon>Vertebrata</taxon>
        <taxon>Euteleostomi</taxon>
        <taxon>Actinopterygii</taxon>
        <taxon>Neopterygii</taxon>
        <taxon>Teleostei</taxon>
        <taxon>Neoteleostei</taxon>
        <taxon>Acanthomorphata</taxon>
        <taxon>Anabantaria</taxon>
        <taxon>Synbranchiformes</taxon>
        <taxon>Mastacembelidae</taxon>
        <taxon>Mastacembelus</taxon>
    </lineage>
</organism>
<dbReference type="GO" id="GO:0016323">
    <property type="term" value="C:basolateral plasma membrane"/>
    <property type="evidence" value="ECO:0007669"/>
    <property type="project" value="UniProtKB-SubCell"/>
</dbReference>
<dbReference type="SMART" id="SM00408">
    <property type="entry name" value="IGc2"/>
    <property type="match status" value="2"/>
</dbReference>
<dbReference type="PANTHER" id="PTHR44468">
    <property type="entry name" value="COXSACKIEVIRUS AND ADENOVIRUS RECEPTOR-RELATED"/>
    <property type="match status" value="1"/>
</dbReference>
<protein>
    <recommendedName>
        <fullName evidence="6">Ig-like domain-containing protein</fullName>
    </recommendedName>
</protein>
<dbReference type="InterPro" id="IPR003599">
    <property type="entry name" value="Ig_sub"/>
</dbReference>
<evidence type="ECO:0000256" key="5">
    <source>
        <dbReference type="ARBA" id="ARBA00023768"/>
    </source>
</evidence>
<dbReference type="GO" id="GO:0005923">
    <property type="term" value="C:bicellular tight junction"/>
    <property type="evidence" value="ECO:0007669"/>
    <property type="project" value="UniProtKB-SubCell"/>
</dbReference>
<dbReference type="AlphaFoldDB" id="A0A3Q3KVD1"/>
<dbReference type="Ensembl" id="ENSMAMT00000005454.2">
    <property type="protein sequence ID" value="ENSMAMP00000005317.2"/>
    <property type="gene ID" value="ENSMAMG00000003555.2"/>
</dbReference>
<dbReference type="Pfam" id="PF07686">
    <property type="entry name" value="V-set"/>
    <property type="match status" value="1"/>
</dbReference>
<evidence type="ECO:0000256" key="3">
    <source>
        <dbReference type="ARBA" id="ARBA00022427"/>
    </source>
</evidence>
<reference evidence="7" key="1">
    <citation type="submission" date="2025-08" db="UniProtKB">
        <authorList>
            <consortium name="Ensembl"/>
        </authorList>
    </citation>
    <scope>IDENTIFICATION</scope>
</reference>
<dbReference type="Gene3D" id="2.60.40.10">
    <property type="entry name" value="Immunoglobulins"/>
    <property type="match status" value="2"/>
</dbReference>
<dbReference type="InterPro" id="IPR013106">
    <property type="entry name" value="Ig_V-set"/>
</dbReference>
<sequence length="308" mass="33948">MQVVSTGPQTIRKAEGENITLGCSYTPSPSDTGELDIEWSVISPDTTQKDQMLLSYTKGTVYIHENNALTKELSFATRDPSMGDASLSVAVLSLAHSATYKCKVKKSPGVDMRKVSLVVMAKPSIPKCRVEGEELVGKPVSLHCNSAKGSAPLKYMWRRESADPIPATATQDSVTGELRISNHSRSFAGIYLCEVNNAVGTEHCRINLKAVSGKGMHPLTQPQRSFPLTFAWRPHVIMKALDFILLKIHLFCCFELDERFFFGSILTEHPKAKSSSHWLCWKKILKQGAIMINKLVAVAGYETTKTSS</sequence>
<evidence type="ECO:0000256" key="2">
    <source>
        <dbReference type="ARBA" id="ARBA00004536"/>
    </source>
</evidence>
<dbReference type="GeneTree" id="ENSGT00940000165076"/>
<dbReference type="Pfam" id="PF13927">
    <property type="entry name" value="Ig_3"/>
    <property type="match status" value="1"/>
</dbReference>
<evidence type="ECO:0000313" key="7">
    <source>
        <dbReference type="Ensembl" id="ENSMAMP00000005317.2"/>
    </source>
</evidence>
<feature type="domain" description="Ig-like" evidence="6">
    <location>
        <begin position="123"/>
        <end position="212"/>
    </location>
</feature>
<evidence type="ECO:0000313" key="8">
    <source>
        <dbReference type="Proteomes" id="UP000261640"/>
    </source>
</evidence>
<dbReference type="InterPro" id="IPR052307">
    <property type="entry name" value="EJ_Adhesion_Regulator"/>
</dbReference>
<dbReference type="PROSITE" id="PS50835">
    <property type="entry name" value="IG_LIKE"/>
    <property type="match status" value="2"/>
</dbReference>
<proteinExistence type="predicted"/>
<dbReference type="InterPro" id="IPR003598">
    <property type="entry name" value="Ig_sub2"/>
</dbReference>
<evidence type="ECO:0000256" key="1">
    <source>
        <dbReference type="ARBA" id="ARBA00004435"/>
    </source>
</evidence>
<dbReference type="PANTHER" id="PTHR44468:SF1">
    <property type="entry name" value="V-SET AND IMMUNOGLOBULIN DOMAIN CONTAINING 8A ISOFORM 1"/>
    <property type="match status" value="1"/>
</dbReference>
<dbReference type="SMART" id="SM00409">
    <property type="entry name" value="IG"/>
    <property type="match status" value="2"/>
</dbReference>
<dbReference type="Proteomes" id="UP000261640">
    <property type="component" value="Unplaced"/>
</dbReference>
<dbReference type="InterPro" id="IPR013783">
    <property type="entry name" value="Ig-like_fold"/>
</dbReference>
<name>A0A3Q3KVD1_9TELE</name>
<dbReference type="InParanoid" id="A0A3Q3KVD1"/>
<evidence type="ECO:0000256" key="4">
    <source>
        <dbReference type="ARBA" id="ARBA00022949"/>
    </source>
</evidence>
<dbReference type="SUPFAM" id="SSF48726">
    <property type="entry name" value="Immunoglobulin"/>
    <property type="match status" value="2"/>
</dbReference>
<keyword evidence="4" id="KW-0965">Cell junction</keyword>
<keyword evidence="3" id="KW-0796">Tight junction</keyword>